<dbReference type="SUPFAM" id="SSF56601">
    <property type="entry name" value="beta-lactamase/transpeptidase-like"/>
    <property type="match status" value="1"/>
</dbReference>
<sequence length="255" mass="28617">MGKDDLRVAIDPILKNYQETLEMGVWIGTPTECLVDYQGQKSFSAASISKLVLYAYYLEQIIEKKIDPQQVICVSPVDLTGGAGVIRLFPQKKGWTISELLTAMIAVSDNTATNVLLDLVGLPTLQAWIQEPEIQFERYMMRPIKDKENRLTPSVAAKLLLRCVEREEAALGFSPLNQQQFQDGLAGNFAETAQPSCRIFNKTGRLDRIEHDVAYLQANETTIIIAAFSYDKAGSGRGISWLREIGQTVYQQYFK</sequence>
<evidence type="ECO:0000313" key="2">
    <source>
        <dbReference type="EMBL" id="MEW3467750.1"/>
    </source>
</evidence>
<dbReference type="Proteomes" id="UP001554047">
    <property type="component" value="Unassembled WGS sequence"/>
</dbReference>
<dbReference type="GO" id="GO:0016787">
    <property type="term" value="F:hydrolase activity"/>
    <property type="evidence" value="ECO:0007669"/>
    <property type="project" value="UniProtKB-KW"/>
</dbReference>
<protein>
    <submittedName>
        <fullName evidence="2">Serine hydrolase</fullName>
    </submittedName>
</protein>
<reference evidence="2 3" key="1">
    <citation type="submission" date="2024-05" db="EMBL/GenBank/DDBJ databases">
        <title>Human gut microbiome strain richness.</title>
        <authorList>
            <person name="Chen-Liaw A."/>
        </authorList>
    </citation>
    <scope>NUCLEOTIDE SEQUENCE [LARGE SCALE GENOMIC DNA]</scope>
    <source>
        <strain evidence="2 3">J1100102st1_G3_J1100102_180507</strain>
    </source>
</reference>
<keyword evidence="3" id="KW-1185">Reference proteome</keyword>
<name>A0ABV3MH46_9ENTE</name>
<gene>
    <name evidence="2" type="ORF">AB1I55_16770</name>
</gene>
<dbReference type="Pfam" id="PF13354">
    <property type="entry name" value="Beta-lactamase2"/>
    <property type="match status" value="1"/>
</dbReference>
<proteinExistence type="predicted"/>
<dbReference type="PANTHER" id="PTHR35333:SF3">
    <property type="entry name" value="BETA-LACTAMASE-TYPE TRANSPEPTIDASE FOLD CONTAINING PROTEIN"/>
    <property type="match status" value="1"/>
</dbReference>
<dbReference type="InterPro" id="IPR000871">
    <property type="entry name" value="Beta-lactam_class-A"/>
</dbReference>
<dbReference type="InterPro" id="IPR045155">
    <property type="entry name" value="Beta-lactam_cat"/>
</dbReference>
<comment type="caution">
    <text evidence="2">The sequence shown here is derived from an EMBL/GenBank/DDBJ whole genome shotgun (WGS) entry which is preliminary data.</text>
</comment>
<dbReference type="PANTHER" id="PTHR35333">
    <property type="entry name" value="BETA-LACTAMASE"/>
    <property type="match status" value="1"/>
</dbReference>
<feature type="domain" description="Beta-lactamase class A catalytic" evidence="1">
    <location>
        <begin position="35"/>
        <end position="228"/>
    </location>
</feature>
<organism evidence="2 3">
    <name type="scientific">Enterococcus entomosocium</name>
    <dbReference type="NCBI Taxonomy" id="3034352"/>
    <lineage>
        <taxon>Bacteria</taxon>
        <taxon>Bacillati</taxon>
        <taxon>Bacillota</taxon>
        <taxon>Bacilli</taxon>
        <taxon>Lactobacillales</taxon>
        <taxon>Enterococcaceae</taxon>
        <taxon>Enterococcus</taxon>
    </lineage>
</organism>
<dbReference type="RefSeq" id="WP_144330723.1">
    <property type="nucleotide sequence ID" value="NZ_JBDKDV010000020.1"/>
</dbReference>
<evidence type="ECO:0000259" key="1">
    <source>
        <dbReference type="Pfam" id="PF13354"/>
    </source>
</evidence>
<evidence type="ECO:0000313" key="3">
    <source>
        <dbReference type="Proteomes" id="UP001554047"/>
    </source>
</evidence>
<dbReference type="InterPro" id="IPR012338">
    <property type="entry name" value="Beta-lactam/transpept-like"/>
</dbReference>
<keyword evidence="2" id="KW-0378">Hydrolase</keyword>
<accession>A0ABV3MH46</accession>
<dbReference type="Gene3D" id="3.40.710.10">
    <property type="entry name" value="DD-peptidase/beta-lactamase superfamily"/>
    <property type="match status" value="1"/>
</dbReference>
<dbReference type="EMBL" id="JBFDTB010000043">
    <property type="protein sequence ID" value="MEW3467750.1"/>
    <property type="molecule type" value="Genomic_DNA"/>
</dbReference>